<accession>A0AAV6WZH7</accession>
<comment type="caution">
    <text evidence="2">The sequence shown here is derived from an EMBL/GenBank/DDBJ whole genome shotgun (WGS) entry which is preliminary data.</text>
</comment>
<dbReference type="Pfam" id="PF05278">
    <property type="entry name" value="PEARLI-4"/>
    <property type="match status" value="1"/>
</dbReference>
<sequence>MILMKVQNANSGDSSSDLVPLFDFPRGRHDLRSSPASSRYVTRSARGGLTQCATFSSPLRNPIRSIGKTASHPPTLTQARRILKETNSGNTQKSTSPLPHEDPSHFEPIQVIHSAAASSRYSGRGHNTTLPYSHNNATDVDMSISAESASISKHRLDLDNLTSEHRPVHYEPLKVASYVVPENSTNDCGRSQSNITEFVQKLLEDVDDDPEEVESALDPALEDVNGLNVKREFAPLLRSIFKKYGDITRETNVASPNILSFFMERLCHIYRQLEGKTFSDITHIELKDMVAEVGYFESQKLNVGWLRKKLEYIDETKVNFPRYLSAKEKAAKDELYIGRIENELEVYERELSDLQKKISLVEEKISAARDELLAKKANVDQNKEVAQDIKDRVNTLKHSLVDGLI</sequence>
<keyword evidence="1" id="KW-0175">Coiled coil</keyword>
<name>A0AAV6WZH7_9LAMI</name>
<proteinExistence type="predicted"/>
<feature type="coiled-coil region" evidence="1">
    <location>
        <begin position="337"/>
        <end position="371"/>
    </location>
</feature>
<protein>
    <submittedName>
        <fullName evidence="2">Uncharacterized protein</fullName>
    </submittedName>
</protein>
<dbReference type="AlphaFoldDB" id="A0AAV6WZH7"/>
<dbReference type="PANTHER" id="PTHR35358:SF10">
    <property type="entry name" value="PLANT PHOSPHOLIPASE-LIKE PROTEIN"/>
    <property type="match status" value="1"/>
</dbReference>
<evidence type="ECO:0000256" key="1">
    <source>
        <dbReference type="SAM" id="Coils"/>
    </source>
</evidence>
<organism evidence="2 3">
    <name type="scientific">Buddleja alternifolia</name>
    <dbReference type="NCBI Taxonomy" id="168488"/>
    <lineage>
        <taxon>Eukaryota</taxon>
        <taxon>Viridiplantae</taxon>
        <taxon>Streptophyta</taxon>
        <taxon>Embryophyta</taxon>
        <taxon>Tracheophyta</taxon>
        <taxon>Spermatophyta</taxon>
        <taxon>Magnoliopsida</taxon>
        <taxon>eudicotyledons</taxon>
        <taxon>Gunneridae</taxon>
        <taxon>Pentapetalae</taxon>
        <taxon>asterids</taxon>
        <taxon>lamiids</taxon>
        <taxon>Lamiales</taxon>
        <taxon>Scrophulariaceae</taxon>
        <taxon>Buddlejeae</taxon>
        <taxon>Buddleja</taxon>
    </lineage>
</organism>
<evidence type="ECO:0000313" key="3">
    <source>
        <dbReference type="Proteomes" id="UP000826271"/>
    </source>
</evidence>
<dbReference type="InterPro" id="IPR007942">
    <property type="entry name" value="PLipase-like"/>
</dbReference>
<dbReference type="Proteomes" id="UP000826271">
    <property type="component" value="Unassembled WGS sequence"/>
</dbReference>
<dbReference type="EMBL" id="WHWC01000011">
    <property type="protein sequence ID" value="KAG8373234.1"/>
    <property type="molecule type" value="Genomic_DNA"/>
</dbReference>
<reference evidence="2" key="1">
    <citation type="submission" date="2019-10" db="EMBL/GenBank/DDBJ databases">
        <authorList>
            <person name="Zhang R."/>
            <person name="Pan Y."/>
            <person name="Wang J."/>
            <person name="Ma R."/>
            <person name="Yu S."/>
        </authorList>
    </citation>
    <scope>NUCLEOTIDE SEQUENCE</scope>
    <source>
        <strain evidence="2">LA-IB0</strain>
        <tissue evidence="2">Leaf</tissue>
    </source>
</reference>
<keyword evidence="3" id="KW-1185">Reference proteome</keyword>
<dbReference type="PANTHER" id="PTHR35358">
    <property type="entry name" value="OS06G0711100 PROTEIN"/>
    <property type="match status" value="1"/>
</dbReference>
<evidence type="ECO:0000313" key="2">
    <source>
        <dbReference type="EMBL" id="KAG8373234.1"/>
    </source>
</evidence>
<gene>
    <name evidence="2" type="ORF">BUALT_Bualt11G0002500</name>
</gene>